<evidence type="ECO:0000256" key="1">
    <source>
        <dbReference type="SAM" id="MobiDB-lite"/>
    </source>
</evidence>
<organism evidence="2 3">
    <name type="scientific">Capillimicrobium parvum</name>
    <dbReference type="NCBI Taxonomy" id="2884022"/>
    <lineage>
        <taxon>Bacteria</taxon>
        <taxon>Bacillati</taxon>
        <taxon>Actinomycetota</taxon>
        <taxon>Thermoleophilia</taxon>
        <taxon>Solirubrobacterales</taxon>
        <taxon>Capillimicrobiaceae</taxon>
        <taxon>Capillimicrobium</taxon>
    </lineage>
</organism>
<reference evidence="2" key="1">
    <citation type="journal article" date="2022" name="Int. J. Syst. Evol. Microbiol.">
        <title>Pseudomonas aegrilactucae sp. nov. and Pseudomonas morbosilactucae sp. nov., pathogens causing bacterial rot of lettuce in Japan.</title>
        <authorList>
            <person name="Sawada H."/>
            <person name="Fujikawa T."/>
            <person name="Satou M."/>
        </authorList>
    </citation>
    <scope>NUCLEOTIDE SEQUENCE</scope>
    <source>
        <strain evidence="2">0166_1</strain>
    </source>
</reference>
<accession>A0A9E6Y100</accession>
<gene>
    <name evidence="2" type="ORF">DSM104329_04383</name>
</gene>
<feature type="region of interest" description="Disordered" evidence="1">
    <location>
        <begin position="79"/>
        <end position="109"/>
    </location>
</feature>
<dbReference type="KEGG" id="sbae:DSM104329_04383"/>
<dbReference type="RefSeq" id="WP_259311999.1">
    <property type="nucleotide sequence ID" value="NZ_CP087164.1"/>
</dbReference>
<proteinExistence type="predicted"/>
<feature type="compositionally biased region" description="Acidic residues" evidence="1">
    <location>
        <begin position="87"/>
        <end position="109"/>
    </location>
</feature>
<evidence type="ECO:0000313" key="3">
    <source>
        <dbReference type="Proteomes" id="UP001162834"/>
    </source>
</evidence>
<dbReference type="EMBL" id="CP087164">
    <property type="protein sequence ID" value="UGS37961.1"/>
    <property type="molecule type" value="Genomic_DNA"/>
</dbReference>
<protein>
    <submittedName>
        <fullName evidence="2">Uncharacterized protein</fullName>
    </submittedName>
</protein>
<dbReference type="Proteomes" id="UP001162834">
    <property type="component" value="Chromosome"/>
</dbReference>
<dbReference type="AlphaFoldDB" id="A0A9E6Y100"/>
<sequence>MADPRVFELEDLVIRPGTYFNPQTEVLLVIDDSPEMDQEIFNMEDYEGADWVLVSDEVPVDEHRRDELIESFQVRYHPGSEHALNASEDEEEDVEVDELEPDDQEVGRD</sequence>
<name>A0A9E6Y100_9ACTN</name>
<evidence type="ECO:0000313" key="2">
    <source>
        <dbReference type="EMBL" id="UGS37961.1"/>
    </source>
</evidence>
<keyword evidence="3" id="KW-1185">Reference proteome</keyword>